<keyword evidence="3" id="KW-1185">Reference proteome</keyword>
<evidence type="ECO:0008006" key="4">
    <source>
        <dbReference type="Google" id="ProtNLM"/>
    </source>
</evidence>
<organism evidence="2 3">
    <name type="scientific">Lineolata rhizophorae</name>
    <dbReference type="NCBI Taxonomy" id="578093"/>
    <lineage>
        <taxon>Eukaryota</taxon>
        <taxon>Fungi</taxon>
        <taxon>Dikarya</taxon>
        <taxon>Ascomycota</taxon>
        <taxon>Pezizomycotina</taxon>
        <taxon>Dothideomycetes</taxon>
        <taxon>Dothideomycetes incertae sedis</taxon>
        <taxon>Lineolatales</taxon>
        <taxon>Lineolataceae</taxon>
        <taxon>Lineolata</taxon>
    </lineage>
</organism>
<dbReference type="InterPro" id="IPR016181">
    <property type="entry name" value="Acyl_CoA_acyltransferase"/>
</dbReference>
<feature type="region of interest" description="Disordered" evidence="1">
    <location>
        <begin position="494"/>
        <end position="513"/>
    </location>
</feature>
<evidence type="ECO:0000313" key="3">
    <source>
        <dbReference type="Proteomes" id="UP000799766"/>
    </source>
</evidence>
<feature type="compositionally biased region" description="Low complexity" evidence="1">
    <location>
        <begin position="141"/>
        <end position="159"/>
    </location>
</feature>
<dbReference type="AlphaFoldDB" id="A0A6A6PCZ6"/>
<feature type="region of interest" description="Disordered" evidence="1">
    <location>
        <begin position="53"/>
        <end position="162"/>
    </location>
</feature>
<accession>A0A6A6PCZ6</accession>
<dbReference type="Proteomes" id="UP000799766">
    <property type="component" value="Unassembled WGS sequence"/>
</dbReference>
<dbReference type="SUPFAM" id="SSF55729">
    <property type="entry name" value="Acyl-CoA N-acyltransferases (Nat)"/>
    <property type="match status" value="1"/>
</dbReference>
<protein>
    <recommendedName>
        <fullName evidence="4">N-acetyltransferase domain-containing protein</fullName>
    </recommendedName>
</protein>
<dbReference type="Gene3D" id="3.40.630.30">
    <property type="match status" value="1"/>
</dbReference>
<evidence type="ECO:0000256" key="1">
    <source>
        <dbReference type="SAM" id="MobiDB-lite"/>
    </source>
</evidence>
<proteinExistence type="predicted"/>
<evidence type="ECO:0000313" key="2">
    <source>
        <dbReference type="EMBL" id="KAF2461855.1"/>
    </source>
</evidence>
<gene>
    <name evidence="2" type="ORF">BDY21DRAFT_375791</name>
</gene>
<feature type="compositionally biased region" description="Gly residues" evidence="1">
    <location>
        <begin position="86"/>
        <end position="140"/>
    </location>
</feature>
<dbReference type="EMBL" id="MU001670">
    <property type="protein sequence ID" value="KAF2461855.1"/>
    <property type="molecule type" value="Genomic_DNA"/>
</dbReference>
<name>A0A6A6PCZ6_9PEZI</name>
<reference evidence="2" key="1">
    <citation type="journal article" date="2020" name="Stud. Mycol.">
        <title>101 Dothideomycetes genomes: a test case for predicting lifestyles and emergence of pathogens.</title>
        <authorList>
            <person name="Haridas S."/>
            <person name="Albert R."/>
            <person name="Binder M."/>
            <person name="Bloem J."/>
            <person name="Labutti K."/>
            <person name="Salamov A."/>
            <person name="Andreopoulos B."/>
            <person name="Baker S."/>
            <person name="Barry K."/>
            <person name="Bills G."/>
            <person name="Bluhm B."/>
            <person name="Cannon C."/>
            <person name="Castanera R."/>
            <person name="Culley D."/>
            <person name="Daum C."/>
            <person name="Ezra D."/>
            <person name="Gonzalez J."/>
            <person name="Henrissat B."/>
            <person name="Kuo A."/>
            <person name="Liang C."/>
            <person name="Lipzen A."/>
            <person name="Lutzoni F."/>
            <person name="Magnuson J."/>
            <person name="Mondo S."/>
            <person name="Nolan M."/>
            <person name="Ohm R."/>
            <person name="Pangilinan J."/>
            <person name="Park H.-J."/>
            <person name="Ramirez L."/>
            <person name="Alfaro M."/>
            <person name="Sun H."/>
            <person name="Tritt A."/>
            <person name="Yoshinaga Y."/>
            <person name="Zwiers L.-H."/>
            <person name="Turgeon B."/>
            <person name="Goodwin S."/>
            <person name="Spatafora J."/>
            <person name="Crous P."/>
            <person name="Grigoriev I."/>
        </authorList>
    </citation>
    <scope>NUCLEOTIDE SEQUENCE</scope>
    <source>
        <strain evidence="2">ATCC 16933</strain>
    </source>
</reference>
<dbReference type="OrthoDB" id="2129362at2759"/>
<feature type="compositionally biased region" description="Low complexity" evidence="1">
    <location>
        <begin position="498"/>
        <end position="508"/>
    </location>
</feature>
<sequence>MPGYSSEETMQDGFFPVTYLHPNDEQFEKKCLARTKAGLNGGIAGILALKAEQSGQSTKTGRADFLGGSLPKTGGGNHPGNHSRNAGGGFRGGQRGGGAGGQRGGGAPRGGAQRGGYRGGHRGGFNNGGNRGGSNNGGFNKGSPNNGSPNNGNSNNNGPVQAELPSAEAFRNPEKAARQVTEADAAAKRANKWGTKEEFRAPIVLPPPTDASCVSSAWDPENCEYEEHMKRAADMDWDCKQLADEDGNWMPPPIDWDYRSKFRNYGLSETINEWRNAASVSVEELKLDDKIFRGEAAPALAPKSWIPEQIEGYPAEKFWDFHLKGALHCYYDGDTPWWRTYYNPKSVFLKVEHPPCMLNVMDEEYYKAKGDIGSMDNGSKYLKFRAALREKIKRSRQVKEMTEKSQHLKIRKDYAANTTEPLPELWGPNANVYFRPVMPTDVDGIAEIWNHYINDTPYSPETVAITPSTVGARIADVIEAELPWIVAVKLNDKDEKTSSGSSPNNTPPHLRRRRNVRVHEKIVAFGFFDDHQSRESMYSRVVEMEVYTAPDFCNLGIGRCIVDKLCHISHTFYHPNSGYDWRLGREPNSIVPIAQEGRFEAGGRRRIDRVIVNVTTVHDQAVETERVLWLQAMLRRFGFIHSHTIEGFGAKFGERTDLSVFIRHNTDGRERDGPSLAERLVAADKFAEPWRFVY</sequence>